<feature type="compositionally biased region" description="Polar residues" evidence="1">
    <location>
        <begin position="7"/>
        <end position="16"/>
    </location>
</feature>
<evidence type="ECO:0000313" key="3">
    <source>
        <dbReference type="Proteomes" id="UP000265520"/>
    </source>
</evidence>
<proteinExistence type="predicted"/>
<dbReference type="AlphaFoldDB" id="A0A392UCY9"/>
<organism evidence="2 3">
    <name type="scientific">Trifolium medium</name>
    <dbReference type="NCBI Taxonomy" id="97028"/>
    <lineage>
        <taxon>Eukaryota</taxon>
        <taxon>Viridiplantae</taxon>
        <taxon>Streptophyta</taxon>
        <taxon>Embryophyta</taxon>
        <taxon>Tracheophyta</taxon>
        <taxon>Spermatophyta</taxon>
        <taxon>Magnoliopsida</taxon>
        <taxon>eudicotyledons</taxon>
        <taxon>Gunneridae</taxon>
        <taxon>Pentapetalae</taxon>
        <taxon>rosids</taxon>
        <taxon>fabids</taxon>
        <taxon>Fabales</taxon>
        <taxon>Fabaceae</taxon>
        <taxon>Papilionoideae</taxon>
        <taxon>50 kb inversion clade</taxon>
        <taxon>NPAAA clade</taxon>
        <taxon>Hologalegina</taxon>
        <taxon>IRL clade</taxon>
        <taxon>Trifolieae</taxon>
        <taxon>Trifolium</taxon>
    </lineage>
</organism>
<comment type="caution">
    <text evidence="2">The sequence shown here is derived from an EMBL/GenBank/DDBJ whole genome shotgun (WGS) entry which is preliminary data.</text>
</comment>
<name>A0A392UCY9_9FABA</name>
<reference evidence="2 3" key="1">
    <citation type="journal article" date="2018" name="Front. Plant Sci.">
        <title>Red Clover (Trifolium pratense) and Zigzag Clover (T. medium) - A Picture of Genomic Similarities and Differences.</title>
        <authorList>
            <person name="Dluhosova J."/>
            <person name="Istvanek J."/>
            <person name="Nedelnik J."/>
            <person name="Repkova J."/>
        </authorList>
    </citation>
    <scope>NUCLEOTIDE SEQUENCE [LARGE SCALE GENOMIC DNA]</scope>
    <source>
        <strain evidence="3">cv. 10/8</strain>
        <tissue evidence="2">Leaf</tissue>
    </source>
</reference>
<sequence length="36" mass="3949">QEHQRDPTATGSQNYCSGGKLAREEKRLTLSSVIST</sequence>
<dbReference type="Proteomes" id="UP000265520">
    <property type="component" value="Unassembled WGS sequence"/>
</dbReference>
<keyword evidence="3" id="KW-1185">Reference proteome</keyword>
<dbReference type="EMBL" id="LXQA010778647">
    <property type="protein sequence ID" value="MCI70574.1"/>
    <property type="molecule type" value="Genomic_DNA"/>
</dbReference>
<evidence type="ECO:0000313" key="2">
    <source>
        <dbReference type="EMBL" id="MCI70574.1"/>
    </source>
</evidence>
<feature type="non-terminal residue" evidence="2">
    <location>
        <position position="1"/>
    </location>
</feature>
<evidence type="ECO:0000256" key="1">
    <source>
        <dbReference type="SAM" id="MobiDB-lite"/>
    </source>
</evidence>
<accession>A0A392UCY9</accession>
<protein>
    <submittedName>
        <fullName evidence="2">Uncharacterized protein</fullName>
    </submittedName>
</protein>
<feature type="region of interest" description="Disordered" evidence="1">
    <location>
        <begin position="1"/>
        <end position="20"/>
    </location>
</feature>